<dbReference type="InterPro" id="IPR003594">
    <property type="entry name" value="HATPase_dom"/>
</dbReference>
<dbReference type="SUPFAM" id="SSF47384">
    <property type="entry name" value="Homodimeric domain of signal transducing histidine kinase"/>
    <property type="match status" value="1"/>
</dbReference>
<dbReference type="InterPro" id="IPR003661">
    <property type="entry name" value="HisK_dim/P_dom"/>
</dbReference>
<keyword evidence="5" id="KW-0597">Phosphoprotein</keyword>
<sequence length="326" mass="36123">MYRSGELGFDLFEAVILIVILIIALILLAGWLGLLIADLRRMTRDLDYINRKDTNASVTANTSLSDTRRLAAAINTNLNQAKWLQQQQFSQELRVRQMLTNLTHDIKTPLTVARGYVQLMGEGSQGELALASSKAASSLDSVDYYLRYLMDYTLVQEKSQSLALSQVDFSKLVQEDLFNVFDQLSARAVAIEPYIESGIMLTSDETLLHRIVQNLIGNWLKYASRSAQVHLRRVSNGQVELSLSNETDQPFVSAQRLLERFEASPALATNSEGMESSGLGLSIVQELVATLGGSMNLEANPGRFAVHIRLPEFQGKRKAAPSGLQS</sequence>
<organism evidence="11 12">
    <name type="scientific">Bombiscardovia apis</name>
    <dbReference type="NCBI Taxonomy" id="2932182"/>
    <lineage>
        <taxon>Bacteria</taxon>
        <taxon>Bacillati</taxon>
        <taxon>Actinomycetota</taxon>
        <taxon>Actinomycetes</taxon>
        <taxon>Bifidobacteriales</taxon>
        <taxon>Bifidobacteriaceae</taxon>
        <taxon>Bombiscardovia</taxon>
    </lineage>
</organism>
<accession>A0ABM8BDG9</accession>
<dbReference type="EMBL" id="AP026800">
    <property type="protein sequence ID" value="BDR54956.1"/>
    <property type="molecule type" value="Genomic_DNA"/>
</dbReference>
<dbReference type="PROSITE" id="PS50109">
    <property type="entry name" value="HIS_KIN"/>
    <property type="match status" value="1"/>
</dbReference>
<feature type="domain" description="Histidine kinase" evidence="10">
    <location>
        <begin position="101"/>
        <end position="314"/>
    </location>
</feature>
<keyword evidence="9" id="KW-0472">Membrane</keyword>
<keyword evidence="4" id="KW-1003">Cell membrane</keyword>
<evidence type="ECO:0000256" key="5">
    <source>
        <dbReference type="ARBA" id="ARBA00022553"/>
    </source>
</evidence>
<feature type="transmembrane region" description="Helical" evidence="9">
    <location>
        <begin position="12"/>
        <end position="37"/>
    </location>
</feature>
<dbReference type="InterPro" id="IPR036890">
    <property type="entry name" value="HATPase_C_sf"/>
</dbReference>
<evidence type="ECO:0000256" key="6">
    <source>
        <dbReference type="ARBA" id="ARBA00022679"/>
    </source>
</evidence>
<keyword evidence="8" id="KW-0902">Two-component regulatory system</keyword>
<evidence type="ECO:0000259" key="10">
    <source>
        <dbReference type="PROSITE" id="PS50109"/>
    </source>
</evidence>
<dbReference type="SMART" id="SM00387">
    <property type="entry name" value="HATPase_c"/>
    <property type="match status" value="1"/>
</dbReference>
<evidence type="ECO:0000256" key="9">
    <source>
        <dbReference type="SAM" id="Phobius"/>
    </source>
</evidence>
<keyword evidence="7 11" id="KW-0418">Kinase</keyword>
<dbReference type="Gene3D" id="1.10.287.130">
    <property type="match status" value="1"/>
</dbReference>
<dbReference type="InterPro" id="IPR050980">
    <property type="entry name" value="2C_sensor_his_kinase"/>
</dbReference>
<dbReference type="PANTHER" id="PTHR44936">
    <property type="entry name" value="SENSOR PROTEIN CREC"/>
    <property type="match status" value="1"/>
</dbReference>
<dbReference type="InterPro" id="IPR005467">
    <property type="entry name" value="His_kinase_dom"/>
</dbReference>
<protein>
    <recommendedName>
        <fullName evidence="3">histidine kinase</fullName>
        <ecNumber evidence="3">2.7.13.3</ecNumber>
    </recommendedName>
</protein>
<dbReference type="Pfam" id="PF00512">
    <property type="entry name" value="HisKA"/>
    <property type="match status" value="1"/>
</dbReference>
<dbReference type="Proteomes" id="UP001321748">
    <property type="component" value="Chromosome"/>
</dbReference>
<dbReference type="SUPFAM" id="SSF55874">
    <property type="entry name" value="ATPase domain of HSP90 chaperone/DNA topoisomerase II/histidine kinase"/>
    <property type="match status" value="1"/>
</dbReference>
<evidence type="ECO:0000256" key="2">
    <source>
        <dbReference type="ARBA" id="ARBA00004651"/>
    </source>
</evidence>
<comment type="subcellular location">
    <subcellularLocation>
        <location evidence="2">Cell membrane</location>
        <topology evidence="2">Multi-pass membrane protein</topology>
    </subcellularLocation>
</comment>
<evidence type="ECO:0000256" key="7">
    <source>
        <dbReference type="ARBA" id="ARBA00022777"/>
    </source>
</evidence>
<comment type="catalytic activity">
    <reaction evidence="1">
        <text>ATP + protein L-histidine = ADP + protein N-phospho-L-histidine.</text>
        <dbReference type="EC" id="2.7.13.3"/>
    </reaction>
</comment>
<keyword evidence="6" id="KW-0808">Transferase</keyword>
<evidence type="ECO:0000256" key="8">
    <source>
        <dbReference type="ARBA" id="ARBA00023012"/>
    </source>
</evidence>
<reference evidence="11 12" key="1">
    <citation type="journal article" date="2023" name="Microbiol. Spectr.">
        <title>Symbiosis of Carpenter Bees with Uncharacterized Lactic Acid Bacteria Showing NAD Auxotrophy.</title>
        <authorList>
            <person name="Kawasaki S."/>
            <person name="Ozawa K."/>
            <person name="Mori T."/>
            <person name="Yamamoto A."/>
            <person name="Ito M."/>
            <person name="Ohkuma M."/>
            <person name="Sakamoto M."/>
            <person name="Matsutani M."/>
        </authorList>
    </citation>
    <scope>NUCLEOTIDE SEQUENCE [LARGE SCALE GENOMIC DNA]</scope>
    <source>
        <strain evidence="11 12">KimH</strain>
    </source>
</reference>
<dbReference type="EC" id="2.7.13.3" evidence="3"/>
<evidence type="ECO:0000313" key="11">
    <source>
        <dbReference type="EMBL" id="BDR54956.1"/>
    </source>
</evidence>
<dbReference type="SMART" id="SM00388">
    <property type="entry name" value="HisKA"/>
    <property type="match status" value="1"/>
</dbReference>
<dbReference type="GO" id="GO:0016301">
    <property type="term" value="F:kinase activity"/>
    <property type="evidence" value="ECO:0007669"/>
    <property type="project" value="UniProtKB-KW"/>
</dbReference>
<evidence type="ECO:0000313" key="12">
    <source>
        <dbReference type="Proteomes" id="UP001321748"/>
    </source>
</evidence>
<name>A0ABM8BDG9_9BIFI</name>
<dbReference type="CDD" id="cd00082">
    <property type="entry name" value="HisKA"/>
    <property type="match status" value="1"/>
</dbReference>
<keyword evidence="9" id="KW-0812">Transmembrane</keyword>
<keyword evidence="9" id="KW-1133">Transmembrane helix</keyword>
<dbReference type="Pfam" id="PF02518">
    <property type="entry name" value="HATPase_c"/>
    <property type="match status" value="1"/>
</dbReference>
<keyword evidence="12" id="KW-1185">Reference proteome</keyword>
<proteinExistence type="predicted"/>
<gene>
    <name evidence="11" type="ORF">KIMH_10670</name>
</gene>
<evidence type="ECO:0000256" key="3">
    <source>
        <dbReference type="ARBA" id="ARBA00012438"/>
    </source>
</evidence>
<evidence type="ECO:0000256" key="1">
    <source>
        <dbReference type="ARBA" id="ARBA00000085"/>
    </source>
</evidence>
<dbReference type="PANTHER" id="PTHR44936:SF9">
    <property type="entry name" value="SENSOR PROTEIN CREC"/>
    <property type="match status" value="1"/>
</dbReference>
<dbReference type="InterPro" id="IPR036097">
    <property type="entry name" value="HisK_dim/P_sf"/>
</dbReference>
<evidence type="ECO:0000256" key="4">
    <source>
        <dbReference type="ARBA" id="ARBA00022475"/>
    </source>
</evidence>
<dbReference type="Gene3D" id="3.30.565.10">
    <property type="entry name" value="Histidine kinase-like ATPase, C-terminal domain"/>
    <property type="match status" value="1"/>
</dbReference>